<reference evidence="8 9" key="2">
    <citation type="submission" date="2018-11" db="EMBL/GenBank/DDBJ databases">
        <authorList>
            <consortium name="Pathogen Informatics"/>
        </authorList>
    </citation>
    <scope>NUCLEOTIDE SEQUENCE [LARGE SCALE GENOMIC DNA]</scope>
</reference>
<organism evidence="10">
    <name type="scientific">Thelazia callipaeda</name>
    <name type="common">Oriental eyeworm</name>
    <name type="synonym">Parasitic nematode</name>
    <dbReference type="NCBI Taxonomy" id="103827"/>
    <lineage>
        <taxon>Eukaryota</taxon>
        <taxon>Metazoa</taxon>
        <taxon>Ecdysozoa</taxon>
        <taxon>Nematoda</taxon>
        <taxon>Chromadorea</taxon>
        <taxon>Rhabditida</taxon>
        <taxon>Spirurina</taxon>
        <taxon>Spiruromorpha</taxon>
        <taxon>Thelazioidea</taxon>
        <taxon>Thelaziidae</taxon>
        <taxon>Thelazia</taxon>
    </lineage>
</organism>
<evidence type="ECO:0000256" key="7">
    <source>
        <dbReference type="SAM" id="MobiDB-lite"/>
    </source>
</evidence>
<feature type="compositionally biased region" description="Basic and acidic residues" evidence="7">
    <location>
        <begin position="181"/>
        <end position="212"/>
    </location>
</feature>
<dbReference type="AlphaFoldDB" id="A0A0N5CP83"/>
<dbReference type="WBParaSite" id="TCLT_0000201601-mRNA-1">
    <property type="protein sequence ID" value="TCLT_0000201601-mRNA-1"/>
    <property type="gene ID" value="TCLT_0000201601"/>
</dbReference>
<accession>A0A0N5CP83</accession>
<keyword evidence="6" id="KW-0010">Activator</keyword>
<dbReference type="OrthoDB" id="10253553at2759"/>
<evidence type="ECO:0000256" key="3">
    <source>
        <dbReference type="ARBA" id="ARBA00023015"/>
    </source>
</evidence>
<dbReference type="PANTHER" id="PTHR21428:SF11">
    <property type="entry name" value="MEDIATOR OF RNA POLYMERASE II TRANSCRIPTION SUBUNIT 7"/>
    <property type="match status" value="1"/>
</dbReference>
<reference evidence="10" key="1">
    <citation type="submission" date="2016-04" db="UniProtKB">
        <authorList>
            <consortium name="WormBaseParasite"/>
        </authorList>
    </citation>
    <scope>IDENTIFICATION</scope>
</reference>
<name>A0A0N5CP83_THECL</name>
<dbReference type="GO" id="GO:0070847">
    <property type="term" value="C:core mediator complex"/>
    <property type="evidence" value="ECO:0007669"/>
    <property type="project" value="TreeGrafter"/>
</dbReference>
<evidence type="ECO:0000313" key="8">
    <source>
        <dbReference type="EMBL" id="VDM97751.1"/>
    </source>
</evidence>
<keyword evidence="4 6" id="KW-0804">Transcription</keyword>
<protein>
    <recommendedName>
        <fullName evidence="6">Mediator of RNA polymerase II transcription subunit 7</fullName>
    </recommendedName>
</protein>
<dbReference type="STRING" id="103827.A0A0N5CP83"/>
<dbReference type="InterPro" id="IPR037212">
    <property type="entry name" value="Med7/Med21-like"/>
</dbReference>
<dbReference type="InterPro" id="IPR044888">
    <property type="entry name" value="Mediatior_Med7_sf"/>
</dbReference>
<comment type="subcellular location">
    <subcellularLocation>
        <location evidence="1 6">Nucleus</location>
    </subcellularLocation>
</comment>
<evidence type="ECO:0000313" key="9">
    <source>
        <dbReference type="Proteomes" id="UP000276776"/>
    </source>
</evidence>
<dbReference type="Pfam" id="PF05983">
    <property type="entry name" value="Med7"/>
    <property type="match status" value="1"/>
</dbReference>
<dbReference type="Gene3D" id="6.10.140.200">
    <property type="match status" value="1"/>
</dbReference>
<keyword evidence="5 6" id="KW-0539">Nucleus</keyword>
<keyword evidence="3 6" id="KW-0805">Transcription regulation</keyword>
<dbReference type="PANTHER" id="PTHR21428">
    <property type="entry name" value="MEDIATOR OF RNA POLYMERASE II TRANSCRIPTION SUBUNIT 7"/>
    <property type="match status" value="1"/>
</dbReference>
<feature type="region of interest" description="Disordered" evidence="7">
    <location>
        <begin position="171"/>
        <end position="212"/>
    </location>
</feature>
<dbReference type="EMBL" id="UYYF01000334">
    <property type="protein sequence ID" value="VDM97751.1"/>
    <property type="molecule type" value="Genomic_DNA"/>
</dbReference>
<evidence type="ECO:0000256" key="6">
    <source>
        <dbReference type="RuleBase" id="RU364060"/>
    </source>
</evidence>
<comment type="subunit">
    <text evidence="6">Component of the Mediator complex.</text>
</comment>
<keyword evidence="9" id="KW-1185">Reference proteome</keyword>
<dbReference type="GO" id="GO:0016592">
    <property type="term" value="C:mediator complex"/>
    <property type="evidence" value="ECO:0007669"/>
    <property type="project" value="InterPro"/>
</dbReference>
<dbReference type="SUPFAM" id="SSF140718">
    <property type="entry name" value="Mediator hinge subcomplex-like"/>
    <property type="match status" value="1"/>
</dbReference>
<sequence>MAAHPVAVSPFPSPPEYARQYTDANVAKKNVLPPPPVPNEFTVFGEEYNFAEEMIRSLQSQKMQQLFSSNGDWRSELKKLNRSTIAAFLDLLDILIRCPSHPERLEKINNLRLLFINMHHLINEYRPVQARDALQMMMKASLKTIEEVNSRLRSYLTIGEEALNQIVEHLPQIDSPSSSKNAEEIDRDLVEQRDEKNIGKRSNYDEARKTAISKKEDWKRDILLCELLDSVDDDDFEQRSSPNSSRIKLDY</sequence>
<evidence type="ECO:0000256" key="5">
    <source>
        <dbReference type="ARBA" id="ARBA00023242"/>
    </source>
</evidence>
<gene>
    <name evidence="8" type="ORF">TCLT_LOCUS2017</name>
</gene>
<dbReference type="InterPro" id="IPR009244">
    <property type="entry name" value="Mediatior_Med7"/>
</dbReference>
<comment type="similarity">
    <text evidence="2 6">Belongs to the Mediator complex subunit 7 family.</text>
</comment>
<proteinExistence type="inferred from homology"/>
<dbReference type="Proteomes" id="UP000276776">
    <property type="component" value="Unassembled WGS sequence"/>
</dbReference>
<evidence type="ECO:0000256" key="2">
    <source>
        <dbReference type="ARBA" id="ARBA00009994"/>
    </source>
</evidence>
<dbReference type="GO" id="GO:0006357">
    <property type="term" value="P:regulation of transcription by RNA polymerase II"/>
    <property type="evidence" value="ECO:0007669"/>
    <property type="project" value="InterPro"/>
</dbReference>
<evidence type="ECO:0000313" key="10">
    <source>
        <dbReference type="WBParaSite" id="TCLT_0000201601-mRNA-1"/>
    </source>
</evidence>
<dbReference type="GO" id="GO:0003712">
    <property type="term" value="F:transcription coregulator activity"/>
    <property type="evidence" value="ECO:0007669"/>
    <property type="project" value="InterPro"/>
</dbReference>
<comment type="function">
    <text evidence="6">Component of the Mediator complex, a coactivator involved in the regulated transcription of nearly all RNA polymerase II-dependent genes. Mediator functions as a bridge to convey information from gene-specific regulatory proteins to the basal RNA polymerase II transcription machinery.</text>
</comment>
<evidence type="ECO:0000256" key="4">
    <source>
        <dbReference type="ARBA" id="ARBA00023163"/>
    </source>
</evidence>
<dbReference type="OMA" id="HTIFINM"/>
<evidence type="ECO:0000256" key="1">
    <source>
        <dbReference type="ARBA" id="ARBA00004123"/>
    </source>
</evidence>